<feature type="non-terminal residue" evidence="1">
    <location>
        <position position="1"/>
    </location>
</feature>
<name>A0A165N4T8_9APHY</name>
<proteinExistence type="predicted"/>
<organism evidence="1 2">
    <name type="scientific">Daedalea quercina L-15889</name>
    <dbReference type="NCBI Taxonomy" id="1314783"/>
    <lineage>
        <taxon>Eukaryota</taxon>
        <taxon>Fungi</taxon>
        <taxon>Dikarya</taxon>
        <taxon>Basidiomycota</taxon>
        <taxon>Agaricomycotina</taxon>
        <taxon>Agaricomycetes</taxon>
        <taxon>Polyporales</taxon>
        <taxon>Fomitopsis</taxon>
    </lineage>
</organism>
<dbReference type="AlphaFoldDB" id="A0A165N4T8"/>
<gene>
    <name evidence="1" type="ORF">DAEQUDRAFT_657361</name>
</gene>
<dbReference type="Pfam" id="PF14223">
    <property type="entry name" value="Retrotran_gag_2"/>
    <property type="match status" value="1"/>
</dbReference>
<evidence type="ECO:0000313" key="2">
    <source>
        <dbReference type="Proteomes" id="UP000076727"/>
    </source>
</evidence>
<reference evidence="1 2" key="1">
    <citation type="journal article" date="2016" name="Mol. Biol. Evol.">
        <title>Comparative Genomics of Early-Diverging Mushroom-Forming Fungi Provides Insights into the Origins of Lignocellulose Decay Capabilities.</title>
        <authorList>
            <person name="Nagy L.G."/>
            <person name="Riley R."/>
            <person name="Tritt A."/>
            <person name="Adam C."/>
            <person name="Daum C."/>
            <person name="Floudas D."/>
            <person name="Sun H."/>
            <person name="Yadav J.S."/>
            <person name="Pangilinan J."/>
            <person name="Larsson K.H."/>
            <person name="Matsuura K."/>
            <person name="Barry K."/>
            <person name="Labutti K."/>
            <person name="Kuo R."/>
            <person name="Ohm R.A."/>
            <person name="Bhattacharya S.S."/>
            <person name="Shirouzu T."/>
            <person name="Yoshinaga Y."/>
            <person name="Martin F.M."/>
            <person name="Grigoriev I.V."/>
            <person name="Hibbett D.S."/>
        </authorList>
    </citation>
    <scope>NUCLEOTIDE SEQUENCE [LARGE SCALE GENOMIC DNA]</scope>
    <source>
        <strain evidence="1 2">L-15889</strain>
    </source>
</reference>
<feature type="non-terminal residue" evidence="1">
    <location>
        <position position="112"/>
    </location>
</feature>
<dbReference type="OrthoDB" id="3263038at2759"/>
<keyword evidence="2" id="KW-1185">Reference proteome</keyword>
<protein>
    <submittedName>
        <fullName evidence="1">Uncharacterized protein</fullName>
    </submittedName>
</protein>
<dbReference type="Proteomes" id="UP000076727">
    <property type="component" value="Unassembled WGS sequence"/>
</dbReference>
<dbReference type="EMBL" id="KV429088">
    <property type="protein sequence ID" value="KZT66515.1"/>
    <property type="molecule type" value="Genomic_DNA"/>
</dbReference>
<accession>A0A165N4T8</accession>
<evidence type="ECO:0000313" key="1">
    <source>
        <dbReference type="EMBL" id="KZT66515.1"/>
    </source>
</evidence>
<sequence length="112" mass="12683">SLADFSSAFKKLDAAGKNWLTFQQCFQIVVRQKKVWNHFDGTTPRPVPAAATSPIPEEQAAANAWQEKEDLTMYLLTQKLPDITFTKHHRKGTAAEIWGTIVQEFTHKSLLL</sequence>